<dbReference type="GO" id="GO:0016020">
    <property type="term" value="C:membrane"/>
    <property type="evidence" value="ECO:0007669"/>
    <property type="project" value="UniProtKB-SubCell"/>
</dbReference>
<feature type="transmembrane region" description="Helical" evidence="3">
    <location>
        <begin position="38"/>
        <end position="66"/>
    </location>
</feature>
<feature type="transmembrane region" description="Helical" evidence="3">
    <location>
        <begin position="353"/>
        <end position="378"/>
    </location>
</feature>
<dbReference type="GO" id="GO:0008028">
    <property type="term" value="F:monocarboxylic acid transmembrane transporter activity"/>
    <property type="evidence" value="ECO:0007669"/>
    <property type="project" value="TreeGrafter"/>
</dbReference>
<feature type="transmembrane region" description="Helical" evidence="3">
    <location>
        <begin position="131"/>
        <end position="157"/>
    </location>
</feature>
<dbReference type="GeneID" id="119723902"/>
<feature type="transmembrane region" description="Helical" evidence="3">
    <location>
        <begin position="441"/>
        <end position="465"/>
    </location>
</feature>
<feature type="transmembrane region" description="Helical" evidence="3">
    <location>
        <begin position="193"/>
        <end position="213"/>
    </location>
</feature>
<organism evidence="5 6">
    <name type="scientific">Patiria miniata</name>
    <name type="common">Bat star</name>
    <name type="synonym">Asterina miniata</name>
    <dbReference type="NCBI Taxonomy" id="46514"/>
    <lineage>
        <taxon>Eukaryota</taxon>
        <taxon>Metazoa</taxon>
        <taxon>Echinodermata</taxon>
        <taxon>Eleutherozoa</taxon>
        <taxon>Asterozoa</taxon>
        <taxon>Asteroidea</taxon>
        <taxon>Valvatacea</taxon>
        <taxon>Valvatida</taxon>
        <taxon>Asterinidae</taxon>
        <taxon>Patiria</taxon>
    </lineage>
</organism>
<evidence type="ECO:0000256" key="1">
    <source>
        <dbReference type="ARBA" id="ARBA00004141"/>
    </source>
</evidence>
<name>A0A913ZG19_PATMI</name>
<evidence type="ECO:0000313" key="5">
    <source>
        <dbReference type="EnsemblMetazoa" id="XP_038050733.1"/>
    </source>
</evidence>
<keyword evidence="6" id="KW-1185">Reference proteome</keyword>
<dbReference type="OMA" id="VCNIVIP"/>
<keyword evidence="3" id="KW-0812">Transmembrane</keyword>
<dbReference type="SUPFAM" id="SSF103473">
    <property type="entry name" value="MFS general substrate transporter"/>
    <property type="match status" value="1"/>
</dbReference>
<accession>A0A913ZG19</accession>
<feature type="transmembrane region" description="Helical" evidence="3">
    <location>
        <begin position="408"/>
        <end position="429"/>
    </location>
</feature>
<dbReference type="RefSeq" id="XP_038050733.1">
    <property type="nucleotide sequence ID" value="XM_038194805.1"/>
</dbReference>
<dbReference type="InterPro" id="IPR050327">
    <property type="entry name" value="Proton-linked_MCT"/>
</dbReference>
<feature type="transmembrane region" description="Helical" evidence="3">
    <location>
        <begin position="319"/>
        <end position="341"/>
    </location>
</feature>
<feature type="domain" description="Major facilitator superfamily (MFS) profile" evidence="4">
    <location>
        <begin position="38"/>
        <end position="497"/>
    </location>
</feature>
<evidence type="ECO:0000313" key="6">
    <source>
        <dbReference type="Proteomes" id="UP000887568"/>
    </source>
</evidence>
<feature type="transmembrane region" description="Helical" evidence="3">
    <location>
        <begin position="385"/>
        <end position="402"/>
    </location>
</feature>
<sequence>MYHVRSVYETIGEIMAKASTLQARRQFTRVSKQSECGWGIVVVIAAHVGMASTGILRCSGILYLPWMNEFDATAKETAAIQSFMSSPSGFAVLIGGVLSNRFGCRFTGILGGFLMWLGLFCSYWANDIVQLYATAAIIGSGLGIFINAASVIITFNFIKTFNVANAVTFAGRGTGMMVIPPLFQLLLDRYGWRGAFLVTSAIMANVILCGVLFRPREFDRELNTTESTTSSQEELRQQPSVDKGYDTDDGDYTDGRTGDVTDEPDTLTAVPVRYVKTSTGDKTEYISLQYSSRSGRVLKLLKRLSDEIGLNIMRKSFRFSLSCAIQLLYCCGYVAFPMFLIPRAQTIGVAPSSAASLMSILGIGSLIGSLGNALMIGWRISAEHVIAICVGLAGIACLLVTADGYAYLAVASFIYGFVSGAFFAISMVLCRSFVGVQHFALGVGLTYVFGGTGYLIGPVIAGWIFDATRSYVAVFYILTGVHFTCALKCLLLPLLKRIEPGLDPKVQDE</sequence>
<dbReference type="Proteomes" id="UP000887568">
    <property type="component" value="Unplaced"/>
</dbReference>
<feature type="transmembrane region" description="Helical" evidence="3">
    <location>
        <begin position="169"/>
        <end position="187"/>
    </location>
</feature>
<dbReference type="PANTHER" id="PTHR11360">
    <property type="entry name" value="MONOCARBOXYLATE TRANSPORTER"/>
    <property type="match status" value="1"/>
</dbReference>
<feature type="transmembrane region" description="Helical" evidence="3">
    <location>
        <begin position="106"/>
        <end position="125"/>
    </location>
</feature>
<feature type="region of interest" description="Disordered" evidence="2">
    <location>
        <begin position="223"/>
        <end position="264"/>
    </location>
</feature>
<dbReference type="InterPro" id="IPR011701">
    <property type="entry name" value="MFS"/>
</dbReference>
<dbReference type="PANTHER" id="PTHR11360:SF284">
    <property type="entry name" value="EG:103B4.3 PROTEIN-RELATED"/>
    <property type="match status" value="1"/>
</dbReference>
<evidence type="ECO:0000256" key="3">
    <source>
        <dbReference type="SAM" id="Phobius"/>
    </source>
</evidence>
<evidence type="ECO:0000256" key="2">
    <source>
        <dbReference type="SAM" id="MobiDB-lite"/>
    </source>
</evidence>
<dbReference type="InterPro" id="IPR020846">
    <property type="entry name" value="MFS_dom"/>
</dbReference>
<keyword evidence="3" id="KW-1133">Transmembrane helix</keyword>
<proteinExistence type="predicted"/>
<comment type="subcellular location">
    <subcellularLocation>
        <location evidence="1">Membrane</location>
        <topology evidence="1">Multi-pass membrane protein</topology>
    </subcellularLocation>
</comment>
<dbReference type="InterPro" id="IPR036259">
    <property type="entry name" value="MFS_trans_sf"/>
</dbReference>
<feature type="transmembrane region" description="Helical" evidence="3">
    <location>
        <begin position="471"/>
        <end position="495"/>
    </location>
</feature>
<evidence type="ECO:0000259" key="4">
    <source>
        <dbReference type="PROSITE" id="PS50850"/>
    </source>
</evidence>
<dbReference type="Pfam" id="PF07690">
    <property type="entry name" value="MFS_1"/>
    <property type="match status" value="2"/>
</dbReference>
<dbReference type="Gene3D" id="1.20.1250.20">
    <property type="entry name" value="MFS general substrate transporter like domains"/>
    <property type="match status" value="1"/>
</dbReference>
<reference evidence="5" key="1">
    <citation type="submission" date="2022-11" db="UniProtKB">
        <authorList>
            <consortium name="EnsemblMetazoa"/>
        </authorList>
    </citation>
    <scope>IDENTIFICATION</scope>
</reference>
<dbReference type="OrthoDB" id="6499973at2759"/>
<dbReference type="AlphaFoldDB" id="A0A913ZG19"/>
<feature type="transmembrane region" description="Helical" evidence="3">
    <location>
        <begin position="78"/>
        <end position="99"/>
    </location>
</feature>
<protein>
    <recommendedName>
        <fullName evidence="4">Major facilitator superfamily (MFS) profile domain-containing protein</fullName>
    </recommendedName>
</protein>
<dbReference type="PROSITE" id="PS50850">
    <property type="entry name" value="MFS"/>
    <property type="match status" value="1"/>
</dbReference>
<dbReference type="EnsemblMetazoa" id="XM_038194805.1">
    <property type="protein sequence ID" value="XP_038050733.1"/>
    <property type="gene ID" value="LOC119723902"/>
</dbReference>
<keyword evidence="3" id="KW-0472">Membrane</keyword>